<dbReference type="HOGENOM" id="CLU_2625546_0_0_1"/>
<organism evidence="1 2">
    <name type="scientific">Leersia perrieri</name>
    <dbReference type="NCBI Taxonomy" id="77586"/>
    <lineage>
        <taxon>Eukaryota</taxon>
        <taxon>Viridiplantae</taxon>
        <taxon>Streptophyta</taxon>
        <taxon>Embryophyta</taxon>
        <taxon>Tracheophyta</taxon>
        <taxon>Spermatophyta</taxon>
        <taxon>Magnoliopsida</taxon>
        <taxon>Liliopsida</taxon>
        <taxon>Poales</taxon>
        <taxon>Poaceae</taxon>
        <taxon>BOP clade</taxon>
        <taxon>Oryzoideae</taxon>
        <taxon>Oryzeae</taxon>
        <taxon>Oryzinae</taxon>
        <taxon>Leersia</taxon>
    </lineage>
</organism>
<reference evidence="1" key="3">
    <citation type="submission" date="2015-04" db="UniProtKB">
        <authorList>
            <consortium name="EnsemblPlants"/>
        </authorList>
    </citation>
    <scope>IDENTIFICATION</scope>
</reference>
<sequence length="78" mass="8934">MGGGRSRSESTQWCQIKHASLNRKAVDANLFQSIYVPSKFSSCWLVKITVVYFASPFMHVRKLLYSNANSHEKLERVV</sequence>
<reference evidence="2" key="2">
    <citation type="submission" date="2013-12" db="EMBL/GenBank/DDBJ databases">
        <authorList>
            <person name="Yu Y."/>
            <person name="Lee S."/>
            <person name="de Baynast K."/>
            <person name="Wissotski M."/>
            <person name="Liu L."/>
            <person name="Talag J."/>
            <person name="Goicoechea J."/>
            <person name="Angelova A."/>
            <person name="Jetty R."/>
            <person name="Kudrna D."/>
            <person name="Golser W."/>
            <person name="Rivera L."/>
            <person name="Zhang J."/>
            <person name="Wing R."/>
        </authorList>
    </citation>
    <scope>NUCLEOTIDE SEQUENCE</scope>
</reference>
<dbReference type="Proteomes" id="UP000032180">
    <property type="component" value="Chromosome 5"/>
</dbReference>
<accession>A0A0D9WHX6</accession>
<name>A0A0D9WHX6_9ORYZ</name>
<evidence type="ECO:0000313" key="2">
    <source>
        <dbReference type="Proteomes" id="UP000032180"/>
    </source>
</evidence>
<evidence type="ECO:0000313" key="1">
    <source>
        <dbReference type="EnsemblPlants" id="LPERR05G16700.1"/>
    </source>
</evidence>
<proteinExistence type="predicted"/>
<dbReference type="AlphaFoldDB" id="A0A0D9WHX6"/>
<dbReference type="EnsemblPlants" id="LPERR05G16700.1">
    <property type="protein sequence ID" value="LPERR05G16700.1"/>
    <property type="gene ID" value="LPERR05G16700"/>
</dbReference>
<dbReference type="Gramene" id="LPERR05G16700.1">
    <property type="protein sequence ID" value="LPERR05G16700.1"/>
    <property type="gene ID" value="LPERR05G16700"/>
</dbReference>
<keyword evidence="2" id="KW-1185">Reference proteome</keyword>
<reference evidence="1 2" key="1">
    <citation type="submission" date="2012-08" db="EMBL/GenBank/DDBJ databases">
        <title>Oryza genome evolution.</title>
        <authorList>
            <person name="Wing R.A."/>
        </authorList>
    </citation>
    <scope>NUCLEOTIDE SEQUENCE</scope>
</reference>
<protein>
    <submittedName>
        <fullName evidence="1">Uncharacterized protein</fullName>
    </submittedName>
</protein>